<keyword evidence="4" id="KW-1185">Reference proteome</keyword>
<dbReference type="EMBL" id="JACXWY010000003">
    <property type="protein sequence ID" value="MBD3845502.1"/>
    <property type="molecule type" value="Genomic_DNA"/>
</dbReference>
<keyword evidence="1" id="KW-0328">Glycosyltransferase</keyword>
<dbReference type="CDD" id="cd06533">
    <property type="entry name" value="Glyco_transf_WecG_TagA"/>
    <property type="match status" value="1"/>
</dbReference>
<sequence>MPLANEAEPRRRQGYGKRDIGGIGIAVVTRDTAIAELREAIVEGGHVKLAFCNANLVNVAAGDLALQRSLSTFLVLADGIGVDLGSSLLYGKPFPANLNGTDFLPAFFGAQLRPLRVSLLGGRPGVADRAVENLARRYPQHRFKVVSHGYYAPEEEARLLDGLKAERPDLLLVAMGNPMQERFIAEKLSTQHCAVAAGVGALFDFFAGEVQRAPEAIRKARLEWIYRLWLEPSRLWRRYVLGNPAFLMRVARQYLASGRQAG</sequence>
<dbReference type="PANTHER" id="PTHR34136:SF1">
    <property type="entry name" value="UDP-N-ACETYL-D-MANNOSAMINURONIC ACID TRANSFERASE"/>
    <property type="match status" value="1"/>
</dbReference>
<dbReference type="NCBIfam" id="TIGR00696">
    <property type="entry name" value="wecG_tagA_cpsF"/>
    <property type="match status" value="1"/>
</dbReference>
<proteinExistence type="predicted"/>
<gene>
    <name evidence="3" type="ORF">IED13_07330</name>
</gene>
<protein>
    <submittedName>
        <fullName evidence="3">WecB/TagA/CpsF family glycosyltransferase</fullName>
    </submittedName>
</protein>
<dbReference type="InterPro" id="IPR004629">
    <property type="entry name" value="WecG_TagA_CpsF"/>
</dbReference>
<dbReference type="Proteomes" id="UP000619295">
    <property type="component" value="Unassembled WGS sequence"/>
</dbReference>
<name>A0A927HZN6_9HYPH</name>
<accession>A0A927HZN6</accession>
<dbReference type="GO" id="GO:0016758">
    <property type="term" value="F:hexosyltransferase activity"/>
    <property type="evidence" value="ECO:0007669"/>
    <property type="project" value="TreeGrafter"/>
</dbReference>
<dbReference type="RefSeq" id="WP_051988253.1">
    <property type="nucleotide sequence ID" value="NZ_JACXWY010000003.1"/>
</dbReference>
<reference evidence="3" key="1">
    <citation type="submission" date="2020-09" db="EMBL/GenBank/DDBJ databases">
        <title>Bosea spartocytisi sp. nov. a root nodule endophyte of Spartocytisus supranubius in the high mountain ecosystem fo the Teide National Park (Canary Islands, Spain).</title>
        <authorList>
            <person name="Pulido-Suarez L."/>
            <person name="Peix A."/>
            <person name="Igual J.M."/>
            <person name="Socas-Perez N."/>
            <person name="Velazquez E."/>
            <person name="Flores-Felix J.D."/>
            <person name="Leon-Barrios M."/>
        </authorList>
    </citation>
    <scope>NUCLEOTIDE SEQUENCE</scope>
    <source>
        <strain evidence="3">SSUT16</strain>
    </source>
</reference>
<dbReference type="Pfam" id="PF03808">
    <property type="entry name" value="Glyco_tran_WecG"/>
    <property type="match status" value="1"/>
</dbReference>
<evidence type="ECO:0000256" key="2">
    <source>
        <dbReference type="ARBA" id="ARBA00022679"/>
    </source>
</evidence>
<keyword evidence="2" id="KW-0808">Transferase</keyword>
<comment type="caution">
    <text evidence="3">The sequence shown here is derived from an EMBL/GenBank/DDBJ whole genome shotgun (WGS) entry which is preliminary data.</text>
</comment>
<evidence type="ECO:0000313" key="4">
    <source>
        <dbReference type="Proteomes" id="UP000619295"/>
    </source>
</evidence>
<evidence type="ECO:0000256" key="1">
    <source>
        <dbReference type="ARBA" id="ARBA00022676"/>
    </source>
</evidence>
<evidence type="ECO:0000313" key="3">
    <source>
        <dbReference type="EMBL" id="MBD3845502.1"/>
    </source>
</evidence>
<organism evidence="3 4">
    <name type="scientific">Bosea spartocytisi</name>
    <dbReference type="NCBI Taxonomy" id="2773451"/>
    <lineage>
        <taxon>Bacteria</taxon>
        <taxon>Pseudomonadati</taxon>
        <taxon>Pseudomonadota</taxon>
        <taxon>Alphaproteobacteria</taxon>
        <taxon>Hyphomicrobiales</taxon>
        <taxon>Boseaceae</taxon>
        <taxon>Bosea</taxon>
    </lineage>
</organism>
<dbReference type="AlphaFoldDB" id="A0A927HZN6"/>
<dbReference type="PANTHER" id="PTHR34136">
    <property type="match status" value="1"/>
</dbReference>